<dbReference type="InterPro" id="IPR024079">
    <property type="entry name" value="MetalloPept_cat_dom_sf"/>
</dbReference>
<accession>A0A1D8TRK2</accession>
<dbReference type="EMBL" id="CP017599">
    <property type="protein sequence ID" value="AOX00269.1"/>
    <property type="molecule type" value="Genomic_DNA"/>
</dbReference>
<dbReference type="AlphaFoldDB" id="A0A1D8TRK2"/>
<dbReference type="NCBIfam" id="NF038122">
    <property type="entry name" value="metallo_LGF"/>
    <property type="match status" value="1"/>
</dbReference>
<evidence type="ECO:0000313" key="2">
    <source>
        <dbReference type="EMBL" id="AOX00269.1"/>
    </source>
</evidence>
<dbReference type="Proteomes" id="UP000177870">
    <property type="component" value="Chromosome"/>
</dbReference>
<feature type="chain" id="PRO_5009438817" description="PEP-CTERM sorting domain-containing protein" evidence="1">
    <location>
        <begin position="27"/>
        <end position="480"/>
    </location>
</feature>
<dbReference type="KEGG" id="mpro:BJP34_13115"/>
<organism evidence="2 3">
    <name type="scientific">Moorena producens PAL-8-15-08-1</name>
    <dbReference type="NCBI Taxonomy" id="1458985"/>
    <lineage>
        <taxon>Bacteria</taxon>
        <taxon>Bacillati</taxon>
        <taxon>Cyanobacteriota</taxon>
        <taxon>Cyanophyceae</taxon>
        <taxon>Coleofasciculales</taxon>
        <taxon>Coleofasciculaceae</taxon>
        <taxon>Moorena</taxon>
    </lineage>
</organism>
<evidence type="ECO:0008006" key="4">
    <source>
        <dbReference type="Google" id="ProtNLM"/>
    </source>
</evidence>
<dbReference type="Gene3D" id="3.40.390.10">
    <property type="entry name" value="Collagenase (Catalytic Domain)"/>
    <property type="match status" value="1"/>
</dbReference>
<dbReference type="SUPFAM" id="SSF55486">
    <property type="entry name" value="Metalloproteases ('zincins'), catalytic domain"/>
    <property type="match status" value="2"/>
</dbReference>
<reference evidence="3" key="1">
    <citation type="submission" date="2016-10" db="EMBL/GenBank/DDBJ databases">
        <title>Comparative genomics uncovers the prolific and rare metabolic potential of the cyanobacterial genus Moorea.</title>
        <authorList>
            <person name="Leao T."/>
            <person name="Castelao G."/>
            <person name="Korobeynikov A."/>
            <person name="Monroe E.A."/>
            <person name="Podell S."/>
            <person name="Glukhov E."/>
            <person name="Allen E."/>
            <person name="Gerwick W.H."/>
            <person name="Gerwick L."/>
        </authorList>
    </citation>
    <scope>NUCLEOTIDE SEQUENCE [LARGE SCALE GENOMIC DNA]</scope>
    <source>
        <strain evidence="3">PAL-8-15-08-1</strain>
    </source>
</reference>
<dbReference type="OrthoDB" id="8198236at2"/>
<dbReference type="STRING" id="1458985.BJP34_13115"/>
<sequence>MKNRQLIMSLSLASAAVIGGNAPAQAIDFDFSYQPGTSLEQMLGFEMAGEIWSYYLTDDITVKIHVEMTDSLPSNILGGALPGLQQSTNYKTFRKKMRYDKTSKDDDTAYNKLQRHDRDGEYLYRVLFESGSDWYNNNIALTNANAKAINYQTNNSLLDGYIVMNNAFNWSYDYQRNAPTPSNAVDFLSVGIHEIGHILGFVSGVDSTIMPDNDASEEINLNRLMRTTALDMYRRTHSTPYYNNKINLTYGANAYFSIDGGYTALAYFSEGKDPNLGDGGDGYQASHWKGHGNDLGIMKPALGWGERSDISPLDLRAFDVIGWDLNSTVFGSDGLPSASNMTLNLNNLLNNAKNTLADKIGDYLNDSSVNASSIDWYIANDNETAGSWLAEDRIQDVIDMYEWGYGGGSGGGSGGGGGGGGGSGQVLGQLVEQEGFFNDFNWSTFNPDQGWAQVPDPGATSGLIGFGLFGIGGVFKGRRR</sequence>
<name>A0A1D8TRK2_9CYAN</name>
<dbReference type="RefSeq" id="WP_070392733.1">
    <property type="nucleotide sequence ID" value="NZ_CP017599.1"/>
</dbReference>
<feature type="signal peptide" evidence="1">
    <location>
        <begin position="1"/>
        <end position="26"/>
    </location>
</feature>
<protein>
    <recommendedName>
        <fullName evidence="4">PEP-CTERM sorting domain-containing protein</fullName>
    </recommendedName>
</protein>
<evidence type="ECO:0000256" key="1">
    <source>
        <dbReference type="SAM" id="SignalP"/>
    </source>
</evidence>
<dbReference type="GO" id="GO:0008237">
    <property type="term" value="F:metallopeptidase activity"/>
    <property type="evidence" value="ECO:0007669"/>
    <property type="project" value="InterPro"/>
</dbReference>
<gene>
    <name evidence="2" type="ORF">BJP34_13115</name>
</gene>
<evidence type="ECO:0000313" key="3">
    <source>
        <dbReference type="Proteomes" id="UP000177870"/>
    </source>
</evidence>
<keyword evidence="1" id="KW-0732">Signal</keyword>
<proteinExistence type="predicted"/>